<dbReference type="AlphaFoldDB" id="A0A409YSK7"/>
<evidence type="ECO:0008006" key="7">
    <source>
        <dbReference type="Google" id="ProtNLM"/>
    </source>
</evidence>
<keyword evidence="6" id="KW-1185">Reference proteome</keyword>
<evidence type="ECO:0000259" key="3">
    <source>
        <dbReference type="Pfam" id="PF13976"/>
    </source>
</evidence>
<dbReference type="GO" id="GO:0008233">
    <property type="term" value="F:peptidase activity"/>
    <property type="evidence" value="ECO:0007669"/>
    <property type="project" value="UniProtKB-KW"/>
</dbReference>
<protein>
    <recommendedName>
        <fullName evidence="7">GAG-pre-integrase domain-containing protein</fullName>
    </recommendedName>
</protein>
<evidence type="ECO:0000256" key="2">
    <source>
        <dbReference type="SAM" id="MobiDB-lite"/>
    </source>
</evidence>
<dbReference type="Pfam" id="PF22936">
    <property type="entry name" value="Pol_BBD"/>
    <property type="match status" value="1"/>
</dbReference>
<dbReference type="Proteomes" id="UP000284842">
    <property type="component" value="Unassembled WGS sequence"/>
</dbReference>
<dbReference type="STRING" id="181874.A0A409YSK7"/>
<keyword evidence="1" id="KW-0645">Protease</keyword>
<organism evidence="5 6">
    <name type="scientific">Panaeolus cyanescens</name>
    <dbReference type="NCBI Taxonomy" id="181874"/>
    <lineage>
        <taxon>Eukaryota</taxon>
        <taxon>Fungi</taxon>
        <taxon>Dikarya</taxon>
        <taxon>Basidiomycota</taxon>
        <taxon>Agaricomycotina</taxon>
        <taxon>Agaricomycetes</taxon>
        <taxon>Agaricomycetidae</taxon>
        <taxon>Agaricales</taxon>
        <taxon>Agaricineae</taxon>
        <taxon>Galeropsidaceae</taxon>
        <taxon>Panaeolus</taxon>
    </lineage>
</organism>
<dbReference type="PANTHER" id="PTHR42648:SF24">
    <property type="entry name" value="INTEGRASE CATALYTIC DOMAIN-CONTAINING PROTEIN"/>
    <property type="match status" value="1"/>
</dbReference>
<gene>
    <name evidence="5" type="ORF">CVT24_004716</name>
</gene>
<dbReference type="InterPro" id="IPR025724">
    <property type="entry name" value="GAG-pre-integrase_dom"/>
</dbReference>
<dbReference type="PANTHER" id="PTHR42648">
    <property type="entry name" value="TRANSPOSASE, PUTATIVE-RELATED"/>
    <property type="match status" value="1"/>
</dbReference>
<feature type="domain" description="GAG-pre-integrase" evidence="3">
    <location>
        <begin position="706"/>
        <end position="758"/>
    </location>
</feature>
<reference evidence="5 6" key="1">
    <citation type="journal article" date="2018" name="Evol. Lett.">
        <title>Horizontal gene cluster transfer increased hallucinogenic mushroom diversity.</title>
        <authorList>
            <person name="Reynolds H.T."/>
            <person name="Vijayakumar V."/>
            <person name="Gluck-Thaler E."/>
            <person name="Korotkin H.B."/>
            <person name="Matheny P.B."/>
            <person name="Slot J.C."/>
        </authorList>
    </citation>
    <scope>NUCLEOTIDE SEQUENCE [LARGE SCALE GENOMIC DNA]</scope>
    <source>
        <strain evidence="5 6">2629</strain>
    </source>
</reference>
<evidence type="ECO:0000256" key="1">
    <source>
        <dbReference type="ARBA" id="ARBA00022670"/>
    </source>
</evidence>
<dbReference type="OrthoDB" id="3243429at2759"/>
<feature type="region of interest" description="Disordered" evidence="2">
    <location>
        <begin position="115"/>
        <end position="181"/>
    </location>
</feature>
<dbReference type="InterPro" id="IPR054722">
    <property type="entry name" value="PolX-like_BBD"/>
</dbReference>
<evidence type="ECO:0000259" key="4">
    <source>
        <dbReference type="Pfam" id="PF22936"/>
    </source>
</evidence>
<feature type="compositionally biased region" description="Basic and acidic residues" evidence="2">
    <location>
        <begin position="143"/>
        <end position="168"/>
    </location>
</feature>
<feature type="domain" description="Retrovirus-related Pol polyprotein from transposon TNT 1-94-like beta-barrel" evidence="4">
    <location>
        <begin position="561"/>
        <end position="640"/>
    </location>
</feature>
<dbReference type="InterPro" id="IPR039537">
    <property type="entry name" value="Retrotran_Ty1/copia-like"/>
</dbReference>
<evidence type="ECO:0000313" key="6">
    <source>
        <dbReference type="Proteomes" id="UP000284842"/>
    </source>
</evidence>
<feature type="region of interest" description="Disordered" evidence="2">
    <location>
        <begin position="457"/>
        <end position="514"/>
    </location>
</feature>
<keyword evidence="1" id="KW-0378">Hydrolase</keyword>
<feature type="region of interest" description="Disordered" evidence="2">
    <location>
        <begin position="1"/>
        <end position="98"/>
    </location>
</feature>
<feature type="compositionally biased region" description="Basic and acidic residues" evidence="2">
    <location>
        <begin position="59"/>
        <end position="69"/>
    </location>
</feature>
<dbReference type="GO" id="GO:0006508">
    <property type="term" value="P:proteolysis"/>
    <property type="evidence" value="ECO:0007669"/>
    <property type="project" value="UniProtKB-KW"/>
</dbReference>
<feature type="compositionally biased region" description="Low complexity" evidence="2">
    <location>
        <begin position="472"/>
        <end position="484"/>
    </location>
</feature>
<comment type="caution">
    <text evidence="5">The sequence shown here is derived from an EMBL/GenBank/DDBJ whole genome shotgun (WGS) entry which is preliminary data.</text>
</comment>
<accession>A0A409YSK7</accession>
<dbReference type="InParanoid" id="A0A409YSK7"/>
<evidence type="ECO:0000313" key="5">
    <source>
        <dbReference type="EMBL" id="PPR06006.1"/>
    </source>
</evidence>
<dbReference type="EMBL" id="NHTK01000719">
    <property type="protein sequence ID" value="PPR06006.1"/>
    <property type="molecule type" value="Genomic_DNA"/>
</dbReference>
<sequence>MAHTSTDYHLPRSYRMVYPTPQSNNHNPGPTVPPHPNFRDPPMNNSVSQNRFQTGRGTYHPELDDDPTHPPRWNNNPFSPRANVSTPYRGDRGRPSNQYSDSLYYNHWLNEQGGGHSSGDLGPRLGGSNVYPSNPSGGAARTTVRDRPLPPTPKHEGGEMDPNRDRHTPAPSHHSYHAPVPSSVPNLSGCMSMLNTIDVLKRSGSRQALMAWEASIMNVLYTANLAGHVVCPENSGATGVNSFSADPIYPPTFSGAGPPSAHERDAFLNWRRMDAAAYQIVVARIDADLLASIPPSPLGGSLTARQAMKEILRVFAAHAFVDIQKVVSDLRAVRCDGGRVNAYTLRWTKDWIQIMRDGTYWGVRDATMQFLLRLPSSYQEFCLDQSRILDRVADDNKQHLLDVIRLVSDREVARSLFMSQSLRATSSSSPALPSSSVVCENCGISGHTLTLCFKPGGGRAGQAPPRKSRPVPASTSTPTPTGAPKANVAIDTEDDGLEGDSPYDGGDDAVDGSITEEYDNGVMSSIPNAHFAYGFSAYISSDSEELQASAMAARDLDCNTLLDSGCTHHIVRDRYCFSSYDSSSSVNVAVANSGRLVAPGRGDVPIEFVCGDTPVLIVLKDCLHAPDVPMNLLSVNSLADELGLRFEFAPFVTSIHLPSPSTASLSIRRHGRLSMLGCRYVAPSSPSPSAIALPAFPLIQDAPLTFVKPRVDSSLWHRRLGHLGQEATRAVLNHKYVEGLEYEGRFKEEVCVPCLVGKGVQRPFDHNGRRATRVGQLLHMDICGQYAVKTPQGYAYFIIILDDKTNFGFVGLLRTRDTAVVFYKVVQPYLSRVGGGPVETVRFDARLLTVPEPANLPVGSILLADAPMSCEESLREADFERAREIRKQAADLLRTRRELSPFADTSIPESLLASFMAYQFIDRNEPELASTFAEVEEQVLRDACLAAFVTDLDHAVFVGEWSSSPDPSVPMPPDGKPLRLIFPIHVDDGVGASSNRPLWSWFIGRLRTVMDIKDLGPVDLFLGLEDVVV</sequence>
<proteinExistence type="predicted"/>
<dbReference type="Pfam" id="PF13976">
    <property type="entry name" value="gag_pre-integrs"/>
    <property type="match status" value="1"/>
</dbReference>
<name>A0A409YSK7_9AGAR</name>
<feature type="compositionally biased region" description="Polar residues" evidence="2">
    <location>
        <begin position="73"/>
        <end position="86"/>
    </location>
</feature>
<feature type="compositionally biased region" description="Acidic residues" evidence="2">
    <location>
        <begin position="505"/>
        <end position="514"/>
    </location>
</feature>
<feature type="compositionally biased region" description="Polar residues" evidence="2">
    <location>
        <begin position="43"/>
        <end position="56"/>
    </location>
</feature>